<dbReference type="InterPro" id="IPR010982">
    <property type="entry name" value="Lambda_DNA-bd_dom_sf"/>
</dbReference>
<dbReference type="CDD" id="cd01392">
    <property type="entry name" value="HTH_LacI"/>
    <property type="match status" value="1"/>
</dbReference>
<keyword evidence="3" id="KW-0804">Transcription</keyword>
<dbReference type="PANTHER" id="PTHR30146">
    <property type="entry name" value="LACI-RELATED TRANSCRIPTIONAL REPRESSOR"/>
    <property type="match status" value="1"/>
</dbReference>
<dbReference type="PANTHER" id="PTHR30146:SF155">
    <property type="entry name" value="ALANINE RACEMASE"/>
    <property type="match status" value="1"/>
</dbReference>
<dbReference type="Proteomes" id="UP000778578">
    <property type="component" value="Unassembled WGS sequence"/>
</dbReference>
<feature type="domain" description="HTH lacI-type" evidence="4">
    <location>
        <begin position="5"/>
        <end position="59"/>
    </location>
</feature>
<gene>
    <name evidence="5" type="ORF">K7862_01600</name>
</gene>
<sequence>MMRRPTIADVAKLAGVSRSAVSFALNDRPGLAKETKARILAAAEELGWQPSRPARALSLGRAGALGLVVTREPDLLGVDPFYPAFLAGIETVLAEQGDGLVLHVSSPERERSLYERLAADRRVDGVLLTDLRIDDPRPALTASLGLPTVVVGRPEWSGGHCAVELDDEPAYVEAVRALAKAGHRRIAHVEGPPEFRHAQRRRQAWERALAELGLPPGPLRPGGFTAEGGARATRELLALAEPPTAIVYGNDLSATAGLAAAQQLGVSVPDQLSVVGYDDTPLAQFVHPPLASARADAQGWGAAAARALLTVIEHGSAPDVRLPPAAFVPRASVGPVAAGSPGH</sequence>
<dbReference type="PROSITE" id="PS00356">
    <property type="entry name" value="HTH_LACI_1"/>
    <property type="match status" value="1"/>
</dbReference>
<evidence type="ECO:0000259" key="4">
    <source>
        <dbReference type="PROSITE" id="PS50932"/>
    </source>
</evidence>
<keyword evidence="2" id="KW-0238">DNA-binding</keyword>
<reference evidence="5 6" key="1">
    <citation type="submission" date="2021-08" db="EMBL/GenBank/DDBJ databases">
        <title>WGS of actinomycetes from Thailand.</title>
        <authorList>
            <person name="Thawai C."/>
        </authorList>
    </citation>
    <scope>NUCLEOTIDE SEQUENCE [LARGE SCALE GENOMIC DNA]</scope>
    <source>
        <strain evidence="5 6">PLK6-54</strain>
    </source>
</reference>
<dbReference type="SUPFAM" id="SSF47413">
    <property type="entry name" value="lambda repressor-like DNA-binding domains"/>
    <property type="match status" value="1"/>
</dbReference>
<dbReference type="PROSITE" id="PS50932">
    <property type="entry name" value="HTH_LACI_2"/>
    <property type="match status" value="1"/>
</dbReference>
<dbReference type="InterPro" id="IPR046335">
    <property type="entry name" value="LacI/GalR-like_sensor"/>
</dbReference>
<evidence type="ECO:0000313" key="6">
    <source>
        <dbReference type="Proteomes" id="UP000778578"/>
    </source>
</evidence>
<dbReference type="SUPFAM" id="SSF53822">
    <property type="entry name" value="Periplasmic binding protein-like I"/>
    <property type="match status" value="1"/>
</dbReference>
<organism evidence="5 6">
    <name type="scientific">Actinacidiphila acidipaludis</name>
    <dbReference type="NCBI Taxonomy" id="2873382"/>
    <lineage>
        <taxon>Bacteria</taxon>
        <taxon>Bacillati</taxon>
        <taxon>Actinomycetota</taxon>
        <taxon>Actinomycetes</taxon>
        <taxon>Kitasatosporales</taxon>
        <taxon>Streptomycetaceae</taxon>
        <taxon>Actinacidiphila</taxon>
    </lineage>
</organism>
<dbReference type="Gene3D" id="3.40.50.2300">
    <property type="match status" value="2"/>
</dbReference>
<name>A0ABS7Q0R5_9ACTN</name>
<keyword evidence="6" id="KW-1185">Reference proteome</keyword>
<evidence type="ECO:0000256" key="3">
    <source>
        <dbReference type="ARBA" id="ARBA00023163"/>
    </source>
</evidence>
<dbReference type="InterPro" id="IPR000843">
    <property type="entry name" value="HTH_LacI"/>
</dbReference>
<accession>A0ABS7Q0R5</accession>
<dbReference type="Gene3D" id="1.10.260.40">
    <property type="entry name" value="lambda repressor-like DNA-binding domains"/>
    <property type="match status" value="1"/>
</dbReference>
<evidence type="ECO:0000313" key="5">
    <source>
        <dbReference type="EMBL" id="MBY8876334.1"/>
    </source>
</evidence>
<dbReference type="Pfam" id="PF13377">
    <property type="entry name" value="Peripla_BP_3"/>
    <property type="match status" value="1"/>
</dbReference>
<dbReference type="RefSeq" id="WP_222959592.1">
    <property type="nucleotide sequence ID" value="NZ_JAINZZ010000001.1"/>
</dbReference>
<dbReference type="EMBL" id="JAINZZ010000001">
    <property type="protein sequence ID" value="MBY8876334.1"/>
    <property type="molecule type" value="Genomic_DNA"/>
</dbReference>
<evidence type="ECO:0000256" key="1">
    <source>
        <dbReference type="ARBA" id="ARBA00023015"/>
    </source>
</evidence>
<keyword evidence="1" id="KW-0805">Transcription regulation</keyword>
<evidence type="ECO:0000256" key="2">
    <source>
        <dbReference type="ARBA" id="ARBA00023125"/>
    </source>
</evidence>
<dbReference type="CDD" id="cd06267">
    <property type="entry name" value="PBP1_LacI_sugar_binding-like"/>
    <property type="match status" value="1"/>
</dbReference>
<proteinExistence type="predicted"/>
<dbReference type="SMART" id="SM00354">
    <property type="entry name" value="HTH_LACI"/>
    <property type="match status" value="1"/>
</dbReference>
<dbReference type="Pfam" id="PF00356">
    <property type="entry name" value="LacI"/>
    <property type="match status" value="1"/>
</dbReference>
<dbReference type="InterPro" id="IPR028082">
    <property type="entry name" value="Peripla_BP_I"/>
</dbReference>
<comment type="caution">
    <text evidence="5">The sequence shown here is derived from an EMBL/GenBank/DDBJ whole genome shotgun (WGS) entry which is preliminary data.</text>
</comment>
<protein>
    <submittedName>
        <fullName evidence="5">LacI family transcriptional regulator</fullName>
    </submittedName>
</protein>